<dbReference type="GO" id="GO:0003723">
    <property type="term" value="F:RNA binding"/>
    <property type="evidence" value="ECO:0007669"/>
    <property type="project" value="InterPro"/>
</dbReference>
<dbReference type="Proteomes" id="UP000245207">
    <property type="component" value="Unassembled WGS sequence"/>
</dbReference>
<sequence length="148" mass="17435">MDHLLYFDFCSQMDFFNFKIGDDSLKKLTRIPTSSFCFKFWKIKKIVRNPYRNFWKILSLKCSQLDLKKSNVYFCEALHYKLVCCTIFLSMSSSLFIYLQDESEDYIKRQQLRELAMLNSNFREENPGPSGIVSPFNTSGMKRPKTGG</sequence>
<evidence type="ECO:0000313" key="3">
    <source>
        <dbReference type="Proteomes" id="UP000245207"/>
    </source>
</evidence>
<keyword evidence="3" id="KW-1185">Reference proteome</keyword>
<dbReference type="STRING" id="35608.A0A2U1LUY5"/>
<proteinExistence type="predicted"/>
<dbReference type="EMBL" id="PKPP01007641">
    <property type="protein sequence ID" value="PWA52815.1"/>
    <property type="molecule type" value="Genomic_DNA"/>
</dbReference>
<protein>
    <submittedName>
        <fullName evidence="2">KH domain-containing protein</fullName>
    </submittedName>
</protein>
<accession>A0A2U1LUY5</accession>
<evidence type="ECO:0000313" key="2">
    <source>
        <dbReference type="EMBL" id="PWA52815.1"/>
    </source>
</evidence>
<dbReference type="Gene3D" id="3.30.1370.10">
    <property type="entry name" value="K Homology domain, type 1"/>
    <property type="match status" value="1"/>
</dbReference>
<dbReference type="AlphaFoldDB" id="A0A2U1LUY5"/>
<evidence type="ECO:0000256" key="1">
    <source>
        <dbReference type="SAM" id="MobiDB-lite"/>
    </source>
</evidence>
<organism evidence="2 3">
    <name type="scientific">Artemisia annua</name>
    <name type="common">Sweet wormwood</name>
    <dbReference type="NCBI Taxonomy" id="35608"/>
    <lineage>
        <taxon>Eukaryota</taxon>
        <taxon>Viridiplantae</taxon>
        <taxon>Streptophyta</taxon>
        <taxon>Embryophyta</taxon>
        <taxon>Tracheophyta</taxon>
        <taxon>Spermatophyta</taxon>
        <taxon>Magnoliopsida</taxon>
        <taxon>eudicotyledons</taxon>
        <taxon>Gunneridae</taxon>
        <taxon>Pentapetalae</taxon>
        <taxon>asterids</taxon>
        <taxon>campanulids</taxon>
        <taxon>Asterales</taxon>
        <taxon>Asteraceae</taxon>
        <taxon>Asteroideae</taxon>
        <taxon>Anthemideae</taxon>
        <taxon>Artemisiinae</taxon>
        <taxon>Artemisia</taxon>
    </lineage>
</organism>
<name>A0A2U1LUY5_ARTAN</name>
<gene>
    <name evidence="2" type="ORF">CTI12_AA447310</name>
</gene>
<feature type="region of interest" description="Disordered" evidence="1">
    <location>
        <begin position="126"/>
        <end position="148"/>
    </location>
</feature>
<reference evidence="2 3" key="1">
    <citation type="journal article" date="2018" name="Mol. Plant">
        <title>The genome of Artemisia annua provides insight into the evolution of Asteraceae family and artemisinin biosynthesis.</title>
        <authorList>
            <person name="Shen Q."/>
            <person name="Zhang L."/>
            <person name="Liao Z."/>
            <person name="Wang S."/>
            <person name="Yan T."/>
            <person name="Shi P."/>
            <person name="Liu M."/>
            <person name="Fu X."/>
            <person name="Pan Q."/>
            <person name="Wang Y."/>
            <person name="Lv Z."/>
            <person name="Lu X."/>
            <person name="Zhang F."/>
            <person name="Jiang W."/>
            <person name="Ma Y."/>
            <person name="Chen M."/>
            <person name="Hao X."/>
            <person name="Li L."/>
            <person name="Tang Y."/>
            <person name="Lv G."/>
            <person name="Zhou Y."/>
            <person name="Sun X."/>
            <person name="Brodelius P.E."/>
            <person name="Rose J.K.C."/>
            <person name="Tang K."/>
        </authorList>
    </citation>
    <scope>NUCLEOTIDE SEQUENCE [LARGE SCALE GENOMIC DNA]</scope>
    <source>
        <strain evidence="3">cv. Huhao1</strain>
        <tissue evidence="2">Leaf</tissue>
    </source>
</reference>
<comment type="caution">
    <text evidence="2">The sequence shown here is derived from an EMBL/GenBank/DDBJ whole genome shotgun (WGS) entry which is preliminary data.</text>
</comment>
<dbReference type="OrthoDB" id="6777263at2759"/>
<dbReference type="InterPro" id="IPR036612">
    <property type="entry name" value="KH_dom_type_1_sf"/>
</dbReference>